<dbReference type="Proteomes" id="UP001527925">
    <property type="component" value="Unassembled WGS sequence"/>
</dbReference>
<evidence type="ECO:0000313" key="2">
    <source>
        <dbReference type="EMBL" id="KAL2918138.1"/>
    </source>
</evidence>
<feature type="region of interest" description="Disordered" evidence="1">
    <location>
        <begin position="111"/>
        <end position="132"/>
    </location>
</feature>
<keyword evidence="3" id="KW-1185">Reference proteome</keyword>
<sequence>MTISAAASCLSQLPEQHRPMALSQSSARKSASAVVLASTPAAEMTLARPAIPPQPSPAPKTGAPLITATTSTPMARMSLMEPRFSTQASRDSALLKLKLVLGEVTEFMQSVAQSDKASTDLPPLHPDSLFRK</sequence>
<gene>
    <name evidence="2" type="ORF">HK105_202065</name>
</gene>
<protein>
    <submittedName>
        <fullName evidence="2">Uncharacterized protein</fullName>
    </submittedName>
</protein>
<feature type="region of interest" description="Disordered" evidence="1">
    <location>
        <begin position="45"/>
        <end position="66"/>
    </location>
</feature>
<evidence type="ECO:0000313" key="3">
    <source>
        <dbReference type="Proteomes" id="UP001527925"/>
    </source>
</evidence>
<reference evidence="2 3" key="1">
    <citation type="submission" date="2023-09" db="EMBL/GenBank/DDBJ databases">
        <title>Pangenome analysis of Batrachochytrium dendrobatidis and related Chytrids.</title>
        <authorList>
            <person name="Yacoub M.N."/>
            <person name="Stajich J.E."/>
            <person name="James T.Y."/>
        </authorList>
    </citation>
    <scope>NUCLEOTIDE SEQUENCE [LARGE SCALE GENOMIC DNA]</scope>
    <source>
        <strain evidence="2 3">JEL0888</strain>
    </source>
</reference>
<dbReference type="EMBL" id="JADGIZ020000007">
    <property type="protein sequence ID" value="KAL2918138.1"/>
    <property type="molecule type" value="Genomic_DNA"/>
</dbReference>
<proteinExistence type="predicted"/>
<comment type="caution">
    <text evidence="2">The sequence shown here is derived from an EMBL/GenBank/DDBJ whole genome shotgun (WGS) entry which is preliminary data.</text>
</comment>
<evidence type="ECO:0000256" key="1">
    <source>
        <dbReference type="SAM" id="MobiDB-lite"/>
    </source>
</evidence>
<accession>A0ABR4NF31</accession>
<organism evidence="2 3">
    <name type="scientific">Polyrhizophydium stewartii</name>
    <dbReference type="NCBI Taxonomy" id="2732419"/>
    <lineage>
        <taxon>Eukaryota</taxon>
        <taxon>Fungi</taxon>
        <taxon>Fungi incertae sedis</taxon>
        <taxon>Chytridiomycota</taxon>
        <taxon>Chytridiomycota incertae sedis</taxon>
        <taxon>Chytridiomycetes</taxon>
        <taxon>Rhizophydiales</taxon>
        <taxon>Rhizophydiales incertae sedis</taxon>
        <taxon>Polyrhizophydium</taxon>
    </lineage>
</organism>
<name>A0ABR4NF31_9FUNG</name>